<dbReference type="SUPFAM" id="SSF52540">
    <property type="entry name" value="P-loop containing nucleoside triphosphate hydrolases"/>
    <property type="match status" value="2"/>
</dbReference>
<dbReference type="GO" id="GO:0016787">
    <property type="term" value="F:hydrolase activity"/>
    <property type="evidence" value="ECO:0007669"/>
    <property type="project" value="UniProtKB-KW"/>
</dbReference>
<dbReference type="Gene3D" id="6.10.250.1310">
    <property type="match status" value="1"/>
</dbReference>
<feature type="region of interest" description="Disordered" evidence="7">
    <location>
        <begin position="1856"/>
        <end position="1875"/>
    </location>
</feature>
<dbReference type="SMART" id="SM00298">
    <property type="entry name" value="CHROMO"/>
    <property type="match status" value="2"/>
</dbReference>
<dbReference type="Pfam" id="PF25029">
    <property type="entry name" value="MOM1"/>
    <property type="match status" value="1"/>
</dbReference>
<dbReference type="InterPro" id="IPR056882">
    <property type="entry name" value="MOM1_dom"/>
</dbReference>
<evidence type="ECO:0000256" key="1">
    <source>
        <dbReference type="ARBA" id="ARBA00022723"/>
    </source>
</evidence>
<evidence type="ECO:0000259" key="9">
    <source>
        <dbReference type="PROSITE" id="PS50016"/>
    </source>
</evidence>
<dbReference type="EMBL" id="JAQQAF010000003">
    <property type="protein sequence ID" value="KAJ8497630.1"/>
    <property type="molecule type" value="Genomic_DNA"/>
</dbReference>
<dbReference type="Pfam" id="PF00176">
    <property type="entry name" value="SNF2-rel_dom"/>
    <property type="match status" value="1"/>
</dbReference>
<evidence type="ECO:0000313" key="11">
    <source>
        <dbReference type="EMBL" id="KAJ8497630.1"/>
    </source>
</evidence>
<feature type="region of interest" description="Disordered" evidence="7">
    <location>
        <begin position="109"/>
        <end position="205"/>
    </location>
</feature>
<keyword evidence="2" id="KW-0677">Repeat</keyword>
<dbReference type="GO" id="GO:0031507">
    <property type="term" value="P:heterochromatin formation"/>
    <property type="evidence" value="ECO:0007669"/>
    <property type="project" value="InterPro"/>
</dbReference>
<evidence type="ECO:0000256" key="2">
    <source>
        <dbReference type="ARBA" id="ARBA00022737"/>
    </source>
</evidence>
<dbReference type="Proteomes" id="UP001222027">
    <property type="component" value="Unassembled WGS sequence"/>
</dbReference>
<evidence type="ECO:0000259" key="8">
    <source>
        <dbReference type="PROSITE" id="PS50013"/>
    </source>
</evidence>
<evidence type="ECO:0000256" key="6">
    <source>
        <dbReference type="PROSITE-ProRule" id="PRU00146"/>
    </source>
</evidence>
<name>A0AAV8PVS9_ENSVE</name>
<keyword evidence="4" id="KW-0378">Hydrolase</keyword>
<dbReference type="Gene3D" id="3.40.50.10810">
    <property type="entry name" value="Tandem AAA-ATPase domain"/>
    <property type="match status" value="1"/>
</dbReference>
<dbReference type="PROSITE" id="PS51194">
    <property type="entry name" value="HELICASE_CTER"/>
    <property type="match status" value="1"/>
</dbReference>
<feature type="domain" description="Chromo" evidence="8">
    <location>
        <begin position="623"/>
        <end position="708"/>
    </location>
</feature>
<gene>
    <name evidence="11" type="ORF">OPV22_008182</name>
</gene>
<feature type="compositionally biased region" description="Polar residues" evidence="7">
    <location>
        <begin position="1408"/>
        <end position="1418"/>
    </location>
</feature>
<proteinExistence type="predicted"/>
<feature type="domain" description="PHD-type" evidence="9">
    <location>
        <begin position="510"/>
        <end position="559"/>
    </location>
</feature>
<dbReference type="InterPro" id="IPR001650">
    <property type="entry name" value="Helicase_C-like"/>
</dbReference>
<feature type="region of interest" description="Disordered" evidence="7">
    <location>
        <begin position="1408"/>
        <end position="1427"/>
    </location>
</feature>
<feature type="domain" description="Helicase C-terminal" evidence="10">
    <location>
        <begin position="1046"/>
        <end position="1209"/>
    </location>
</feature>
<dbReference type="Pfam" id="PF00628">
    <property type="entry name" value="PHD"/>
    <property type="match status" value="1"/>
</dbReference>
<evidence type="ECO:0000256" key="5">
    <source>
        <dbReference type="ARBA" id="ARBA00022833"/>
    </source>
</evidence>
<dbReference type="InterPro" id="IPR000953">
    <property type="entry name" value="Chromo/chromo_shadow_dom"/>
</dbReference>
<dbReference type="Gene3D" id="3.30.40.10">
    <property type="entry name" value="Zinc/RING finger domain, C3HC4 (zinc finger)"/>
    <property type="match status" value="1"/>
</dbReference>
<organism evidence="11 12">
    <name type="scientific">Ensete ventricosum</name>
    <name type="common">Abyssinian banana</name>
    <name type="synonym">Musa ensete</name>
    <dbReference type="NCBI Taxonomy" id="4639"/>
    <lineage>
        <taxon>Eukaryota</taxon>
        <taxon>Viridiplantae</taxon>
        <taxon>Streptophyta</taxon>
        <taxon>Embryophyta</taxon>
        <taxon>Tracheophyta</taxon>
        <taxon>Spermatophyta</taxon>
        <taxon>Magnoliopsida</taxon>
        <taxon>Liliopsida</taxon>
        <taxon>Zingiberales</taxon>
        <taxon>Musaceae</taxon>
        <taxon>Ensete</taxon>
    </lineage>
</organism>
<dbReference type="InterPro" id="IPR016197">
    <property type="entry name" value="Chromo-like_dom_sf"/>
</dbReference>
<dbReference type="GO" id="GO:0008270">
    <property type="term" value="F:zinc ion binding"/>
    <property type="evidence" value="ECO:0007669"/>
    <property type="project" value="UniProtKB-KW"/>
</dbReference>
<protein>
    <recommendedName>
        <fullName evidence="13">Helicase protein MOM1</fullName>
    </recommendedName>
</protein>
<accession>A0AAV8PVS9</accession>
<dbReference type="InterPro" id="IPR011011">
    <property type="entry name" value="Znf_FYVE_PHD"/>
</dbReference>
<dbReference type="InterPro" id="IPR049730">
    <property type="entry name" value="SNF2/RAD54-like_C"/>
</dbReference>
<keyword evidence="3 6" id="KW-0863">Zinc-finger</keyword>
<dbReference type="InterPro" id="IPR039322">
    <property type="entry name" value="MOM1"/>
</dbReference>
<dbReference type="Gene3D" id="2.40.50.40">
    <property type="match status" value="1"/>
</dbReference>
<dbReference type="CDD" id="cd18793">
    <property type="entry name" value="SF2_C_SNF"/>
    <property type="match status" value="1"/>
</dbReference>
<dbReference type="SUPFAM" id="SSF57903">
    <property type="entry name" value="FYVE/PHD zinc finger"/>
    <property type="match status" value="1"/>
</dbReference>
<dbReference type="PANTHER" id="PTHR35116">
    <property type="entry name" value="HELICASE PROTEIN MOM1"/>
    <property type="match status" value="1"/>
</dbReference>
<dbReference type="PROSITE" id="PS50016">
    <property type="entry name" value="ZF_PHD_2"/>
    <property type="match status" value="1"/>
</dbReference>
<evidence type="ECO:0008006" key="13">
    <source>
        <dbReference type="Google" id="ProtNLM"/>
    </source>
</evidence>
<evidence type="ECO:0000313" key="12">
    <source>
        <dbReference type="Proteomes" id="UP001222027"/>
    </source>
</evidence>
<dbReference type="InterPro" id="IPR027417">
    <property type="entry name" value="P-loop_NTPase"/>
</dbReference>
<feature type="compositionally biased region" description="Low complexity" evidence="7">
    <location>
        <begin position="139"/>
        <end position="150"/>
    </location>
</feature>
<dbReference type="PROSITE" id="PS01359">
    <property type="entry name" value="ZF_PHD_1"/>
    <property type="match status" value="1"/>
</dbReference>
<keyword evidence="1" id="KW-0479">Metal-binding</keyword>
<dbReference type="Gene3D" id="3.40.50.300">
    <property type="entry name" value="P-loop containing nucleotide triphosphate hydrolases"/>
    <property type="match status" value="1"/>
</dbReference>
<dbReference type="InterPro" id="IPR019786">
    <property type="entry name" value="Zinc_finger_PHD-type_CS"/>
</dbReference>
<evidence type="ECO:0000256" key="7">
    <source>
        <dbReference type="SAM" id="MobiDB-lite"/>
    </source>
</evidence>
<dbReference type="SMART" id="SM00249">
    <property type="entry name" value="PHD"/>
    <property type="match status" value="1"/>
</dbReference>
<dbReference type="InterPro" id="IPR000330">
    <property type="entry name" value="SNF2_N"/>
</dbReference>
<feature type="region of interest" description="Disordered" evidence="7">
    <location>
        <begin position="2359"/>
        <end position="2380"/>
    </location>
</feature>
<evidence type="ECO:0000256" key="3">
    <source>
        <dbReference type="ARBA" id="ARBA00022771"/>
    </source>
</evidence>
<dbReference type="SUPFAM" id="SSF54160">
    <property type="entry name" value="Chromo domain-like"/>
    <property type="match status" value="2"/>
</dbReference>
<comment type="caution">
    <text evidence="11">The sequence shown here is derived from an EMBL/GenBank/DDBJ whole genome shotgun (WGS) entry which is preliminary data.</text>
</comment>
<keyword evidence="12" id="KW-1185">Reference proteome</keyword>
<dbReference type="InterPro" id="IPR038718">
    <property type="entry name" value="SNF2-like_sf"/>
</dbReference>
<evidence type="ECO:0000259" key="10">
    <source>
        <dbReference type="PROSITE" id="PS51194"/>
    </source>
</evidence>
<dbReference type="InterPro" id="IPR013083">
    <property type="entry name" value="Znf_RING/FYVE/PHD"/>
</dbReference>
<dbReference type="PANTHER" id="PTHR35116:SF2">
    <property type="entry name" value="ATP-DEPENDENT HELICASE FAMILY PROTEIN-RELATED"/>
    <property type="match status" value="1"/>
</dbReference>
<feature type="compositionally biased region" description="Polar residues" evidence="7">
    <location>
        <begin position="151"/>
        <end position="181"/>
    </location>
</feature>
<dbReference type="GO" id="GO:0005524">
    <property type="term" value="F:ATP binding"/>
    <property type="evidence" value="ECO:0007669"/>
    <property type="project" value="InterPro"/>
</dbReference>
<dbReference type="InterPro" id="IPR019787">
    <property type="entry name" value="Znf_PHD-finger"/>
</dbReference>
<evidence type="ECO:0000256" key="4">
    <source>
        <dbReference type="ARBA" id="ARBA00022801"/>
    </source>
</evidence>
<reference evidence="11 12" key="1">
    <citation type="submission" date="2022-12" db="EMBL/GenBank/DDBJ databases">
        <title>Chromosome-scale assembly of the Ensete ventricosum genome.</title>
        <authorList>
            <person name="Dussert Y."/>
            <person name="Stocks J."/>
            <person name="Wendawek A."/>
            <person name="Woldeyes F."/>
            <person name="Nichols R.A."/>
            <person name="Borrell J.S."/>
        </authorList>
    </citation>
    <scope>NUCLEOTIDE SEQUENCE [LARGE SCALE GENOMIC DNA]</scope>
    <source>
        <strain evidence="12">cv. Maze</strain>
        <tissue evidence="11">Seeds</tissue>
    </source>
</reference>
<keyword evidence="5" id="KW-0862">Zinc</keyword>
<dbReference type="PROSITE" id="PS50013">
    <property type="entry name" value="CHROMO_2"/>
    <property type="match status" value="1"/>
</dbReference>
<dbReference type="InterPro" id="IPR001965">
    <property type="entry name" value="Znf_PHD"/>
</dbReference>
<sequence>MYFLGKKTLLLPSAYYVDYSVSFPAKDRSLSLSAISPKPRAASFPPPPATAAARNTGWSWWSLPVNGGVLHPRFHQPKIIFSFYFLPFSWYQRPKSRVFRSIASYSSGSRGAAGKKKEDIGNACPRSKVLGGRAKDSRSTATTSSAETESFTLRRSSTETTTKKVSMPSQLEQLERQNMSTPLKKRRSESEVQKGPQNPLRRSDRIEKFYASSLGGRAKDIKSTAASSSAEAESYILRRSSMETPLKKARMSFKSEQLEKQNMSAPLQRRRSEREVHKGPQNPLRRSDRLEKLCVSSPLEKEKKVNDVKNGKKKLVFGTPEENKTDKLDSGSTLSAKKTKRMDARTYRALFTPVVKKAKISVMLEGGNECTQRKFDEPGESFEQHTKCSELQRVQDMQAKELYSCIAKRNHDSSFAFSEEARDKIASDKHEDAASCLEEYKGNSVSEAKSQLAGAEKPNCSLASACTISVKTSMEENKARPVDCDFMDLSKQLVGSNILESDEIQKDGDPTTCVVCRRPETDLSCDGKGCNRSFHLSCLDPPLQDTPPGVWLCIFCIQRKIEFGVYSVSEGIDSIWNIKEGLQNSKHYLVKYKGLAHVHNQWISEIQMLQEAPTLLSKFSTKYQIERAIRWKQEWTEPHRLTQKRLLMPRKLADEFFSRLGNNFPKCYYEWLVKWKGLGYEDATWEFETSPFLCTCEAMTLMKDYEARIEAKAAFVSSNADKALEFRSNRYIKLTRFPDGFPPGLDNDHLISIDRLREFWHRNQNTVFFDDQERVIKSILFILSLLSYACRPFLIISPSTSLPLWETEFNRLAPSINLVVYNASKDVRKMIRTLEFHQECGHIMFQVLLSCPDAIVEDFGTLECIAWEALVVDQCQNSIHLELFKRLSTDFRLLLLSGQPKDNIAEYLNLLSFLDSGIDGNSACTVESDAIDAAGTLALLKEKLSYYVAYDRKPDSSKFLEYWVPVRLSNVQLEQYCATLISNSILLRSCSNFDLVGALGDILISARKCCDHPYLVDEHLPSSLTRGLPVTEYLDILVNASGKLLVLDKILQMIRNQGLRVLIFFQSFGRSGKFSVGDILDDFLHQRFGADSYEHVKRGIAMSSRLAALKNFNDKATRRFVFLIENHACLPSIKLSSVDAIIIYDSDWNPLNDLRSLQRITVKSQHNSLLVFRLYSSFTLEERLLMFAKENMILDSDIENVNPSVCHSLLSWGASNLFHQLEEFHQTDCSENQSRSSYDKMVLDDMLEILTKFPCVPTKYSILIKAQQSGASYSRKIILAGEEGGASLDKDPHNFWSNLLEGRYPQWRYISEPSHSHRSCRNVQNWEESTLSSEPENDVVNKKLKKAVSSNTVDPISLKSWFQGKREAEGNNELLSGNSDRSSHMSITKAAFVPLQLESEAQLNSKGNAVSQVSLTSEGTKDKNRPHEIDWEGRESLRTAQRNLHLILKPELSKLCEILKLPVNVNDVAQVFLDYIMNNHHVSPEPEMILQAFKISLCWRAASFLNHKIDHRESLALAKKDLNYTCNEEQASNVYSKLRRLKKIFLGQNSIFMRKNEPNTSEPGQSLSGIDLTREPSCETIPNSAASNLHDIEKGELQESPQSHCAFEQPMFLGQVPVLGTPANLHEHLGSLKDELLKKRIDLINKVCSRREEDLSLNQQQEITDFNMHKEKLELNLKKAHEKDLELINDLVMDSADKNDKIRLLKEEFVKKMTGLEKQMDCQYKKLKDMQLFARDKEQQIKNHWLEEAKAGKLTESFDSIPLSDSGFRLEELKLADQDEAHDGLRNRIYDSRESETLQNTQTGGLITVANVVTSGLNSKTSETPIVFPPEGSGCLPNQINSLVSQSNVMYVTETESEPRETPLEVPSTLPPSKTVDLTTGTECLPSEAPVMKSVIIDSESLPSDFRESGPLQNNLTGELIIVADLVTSGLNSKTSEGVTVFPPEGSGCLPNQVDSLVSQSNVMYVTETESEPRETPLEVPSTLPPSKAVDLTIGTESLPSEAPVMNSVISEADDIPINSIMPATVETEKQRGAENSDILCSGFCPLGSIEEGRSMNDGEDASLNAALSQNQHCHTGFQNDVSPSQEPHFSRHERLENSTGLEVQGSGSLQETPNLADFGTVGLTNHNMTVSNSSHDPLPVCTIAPLVSHGQESIATSGTEEELSDQIQHLSQQNDMPMHEPIVLSSELVGQANPHPLVSQFDDHSFLPNSDTRSQRIISEDLRSTSEPESVHYPLFPLAQLMPTQELQPEPLKNELTSIRMHQDKITKMHDDRKLCLKYECDQELEKVRRKYDMLLQDAESEFLRSKEVLETIYNKVSMNQVLAEEFRAKFIENKGGTSSFRGHQTLQQVLQSSQPQFIQRSVSSTTSTPMPLPATLPPAAAPSSLASVGLQTPLIPSSQAPRSFASVRLQAPPIPYGQAPSSLASVRLQAPLIPYGQAPSSLASVRLHAPSIPSGQAPSSLASVRLQAPPIPSGQAPSSLASVRLQAPPIPSGQAPSSLASVRLQAPPIPSGQAACWTSSVYPSNSARAHLCPMVPPQPNLQIRSETRAPAPHLQRFRANTSMTIHQQPHAHVLSATMGQVVPIPTAQPCTDPHFGQSLVSNTVSVCQDASPISSDLPMGVGNSIGGVNQSISQFTDLVQSFDSWFATKHTTTAPAFSQPCVEQCGIVDMPPANSDVVCISDDD</sequence>
<feature type="region of interest" description="Disordered" evidence="7">
    <location>
        <begin position="252"/>
        <end position="284"/>
    </location>
</feature>